<evidence type="ECO:0000313" key="7">
    <source>
        <dbReference type="Proteomes" id="UP000649573"/>
    </source>
</evidence>
<accession>A0ABQ2UMH1</accession>
<evidence type="ECO:0000256" key="4">
    <source>
        <dbReference type="SAM" id="SignalP"/>
    </source>
</evidence>
<keyword evidence="4" id="KW-0732">Signal</keyword>
<dbReference type="PANTHER" id="PTHR30146">
    <property type="entry name" value="LACI-RELATED TRANSCRIPTIONAL REPRESSOR"/>
    <property type="match status" value="1"/>
</dbReference>
<dbReference type="InterPro" id="IPR010982">
    <property type="entry name" value="Lambda_DNA-bd_dom_sf"/>
</dbReference>
<keyword evidence="3" id="KW-0804">Transcription</keyword>
<organism evidence="6 7">
    <name type="scientific">Lentzea flava</name>
    <dbReference type="NCBI Taxonomy" id="103732"/>
    <lineage>
        <taxon>Bacteria</taxon>
        <taxon>Bacillati</taxon>
        <taxon>Actinomycetota</taxon>
        <taxon>Actinomycetes</taxon>
        <taxon>Pseudonocardiales</taxon>
        <taxon>Pseudonocardiaceae</taxon>
        <taxon>Lentzea</taxon>
    </lineage>
</organism>
<keyword evidence="2" id="KW-0238">DNA-binding</keyword>
<keyword evidence="7" id="KW-1185">Reference proteome</keyword>
<dbReference type="EMBL" id="BMRE01000015">
    <property type="protein sequence ID" value="GGU42356.1"/>
    <property type="molecule type" value="Genomic_DNA"/>
</dbReference>
<keyword evidence="1" id="KW-0805">Transcription regulation</keyword>
<dbReference type="InterPro" id="IPR000843">
    <property type="entry name" value="HTH_LacI"/>
</dbReference>
<dbReference type="PROSITE" id="PS50932">
    <property type="entry name" value="HTH_LACI_2"/>
    <property type="match status" value="1"/>
</dbReference>
<dbReference type="PANTHER" id="PTHR30146:SF155">
    <property type="entry name" value="ALANINE RACEMASE"/>
    <property type="match status" value="1"/>
</dbReference>
<dbReference type="Pfam" id="PF00356">
    <property type="entry name" value="LacI"/>
    <property type="match status" value="1"/>
</dbReference>
<feature type="signal peptide" evidence="4">
    <location>
        <begin position="1"/>
        <end position="29"/>
    </location>
</feature>
<evidence type="ECO:0000256" key="1">
    <source>
        <dbReference type="ARBA" id="ARBA00023015"/>
    </source>
</evidence>
<feature type="chain" id="PRO_5047085840" description="HTH lacI-type domain-containing protein" evidence="4">
    <location>
        <begin position="30"/>
        <end position="145"/>
    </location>
</feature>
<evidence type="ECO:0000313" key="6">
    <source>
        <dbReference type="EMBL" id="GGU42356.1"/>
    </source>
</evidence>
<dbReference type="Proteomes" id="UP000649573">
    <property type="component" value="Unassembled WGS sequence"/>
</dbReference>
<evidence type="ECO:0000256" key="3">
    <source>
        <dbReference type="ARBA" id="ARBA00023163"/>
    </source>
</evidence>
<feature type="domain" description="HTH lacI-type" evidence="5">
    <location>
        <begin position="10"/>
        <end position="55"/>
    </location>
</feature>
<proteinExistence type="predicted"/>
<dbReference type="CDD" id="cd01392">
    <property type="entry name" value="HTH_LacI"/>
    <property type="match status" value="1"/>
</dbReference>
<gene>
    <name evidence="6" type="ORF">GCM10010178_38620</name>
</gene>
<dbReference type="SMART" id="SM00354">
    <property type="entry name" value="HTH_LACI"/>
    <property type="match status" value="1"/>
</dbReference>
<dbReference type="Gene3D" id="1.10.260.40">
    <property type="entry name" value="lambda repressor-like DNA-binding domains"/>
    <property type="match status" value="1"/>
</dbReference>
<evidence type="ECO:0000256" key="2">
    <source>
        <dbReference type="ARBA" id="ARBA00023125"/>
    </source>
</evidence>
<protein>
    <recommendedName>
        <fullName evidence="5">HTH lacI-type domain-containing protein</fullName>
    </recommendedName>
</protein>
<sequence length="145" mass="15439">MKSTGVWRRPTLGAVAALAGASTATVSNALNGTGRLSEATRQRVIAAVREFGYAPTGTGVLGLAAHERGIPMMSDGRPPDPRWDDAWVDPDHDAAVRLLLRPDRVGDEAVDLLIALVNGRAGVNRRRVVQPVLLPRRSTSTEEGP</sequence>
<reference evidence="7" key="1">
    <citation type="journal article" date="2019" name="Int. J. Syst. Evol. Microbiol.">
        <title>The Global Catalogue of Microorganisms (GCM) 10K type strain sequencing project: providing services to taxonomists for standard genome sequencing and annotation.</title>
        <authorList>
            <consortium name="The Broad Institute Genomics Platform"/>
            <consortium name="The Broad Institute Genome Sequencing Center for Infectious Disease"/>
            <person name="Wu L."/>
            <person name="Ma J."/>
        </authorList>
    </citation>
    <scope>NUCLEOTIDE SEQUENCE [LARGE SCALE GENOMIC DNA]</scope>
    <source>
        <strain evidence="7">JCM 3296</strain>
    </source>
</reference>
<evidence type="ECO:0000259" key="5">
    <source>
        <dbReference type="PROSITE" id="PS50932"/>
    </source>
</evidence>
<dbReference type="SUPFAM" id="SSF47413">
    <property type="entry name" value="lambda repressor-like DNA-binding domains"/>
    <property type="match status" value="1"/>
</dbReference>
<name>A0ABQ2UMH1_9PSEU</name>
<comment type="caution">
    <text evidence="6">The sequence shown here is derived from an EMBL/GenBank/DDBJ whole genome shotgun (WGS) entry which is preliminary data.</text>
</comment>